<organism evidence="1 2">
    <name type="scientific">Rarobacter incanus</name>
    <dbReference type="NCBI Taxonomy" id="153494"/>
    <lineage>
        <taxon>Bacteria</taxon>
        <taxon>Bacillati</taxon>
        <taxon>Actinomycetota</taxon>
        <taxon>Actinomycetes</taxon>
        <taxon>Micrococcales</taxon>
        <taxon>Rarobacteraceae</taxon>
        <taxon>Rarobacter</taxon>
    </lineage>
</organism>
<dbReference type="EMBL" id="VFNV01000001">
    <property type="protein sequence ID" value="TQK75681.1"/>
    <property type="molecule type" value="Genomic_DNA"/>
</dbReference>
<protein>
    <submittedName>
        <fullName evidence="1">Uncharacterized protein DUF3866</fullName>
    </submittedName>
</protein>
<sequence>MIQTRRGIVSRLGAAWRGAVVAFVRTTSGNTVRAIAYPDMVGDIHEGCEVLLNTSALERGLGTGGYAFVIAIIDEAAASLPAPPESNGGLGAGAGPGGGSGVRARNLGHLVKARYTPLQAMVQSVDEQDSIHHAALHDADSIGGMPVVVADLHSSLPAVIAGARASFMKKTGRWPTIAYVMTDGGALPVWFSRNVAALREDGWIDATITCGQAFGGDLETVTVHTALLAAHLVVAADLAVVIQGPGNLGTDTRWGFSGVAVGEVVNAAGTLGGRPVAVLRMSQADARDRHLGLSHHTVTALGRVALRPADLVLPPPPAPCPPWWEKNVAARLAPLVAPGGLHRLVAFDAEIDARALAATSCVPLSTMGRTLDQDEIAFTAAVAAGYHAGMLAGN</sequence>
<comment type="caution">
    <text evidence="1">The sequence shown here is derived from an EMBL/GenBank/DDBJ whole genome shotgun (WGS) entry which is preliminary data.</text>
</comment>
<evidence type="ECO:0000313" key="1">
    <source>
        <dbReference type="EMBL" id="TQK75681.1"/>
    </source>
</evidence>
<gene>
    <name evidence="1" type="ORF">FB389_0313</name>
</gene>
<dbReference type="AlphaFoldDB" id="A0A542SM33"/>
<evidence type="ECO:0000313" key="2">
    <source>
        <dbReference type="Proteomes" id="UP000316181"/>
    </source>
</evidence>
<dbReference type="RefSeq" id="WP_142111056.1">
    <property type="nucleotide sequence ID" value="NZ_BAAATB010000003.1"/>
</dbReference>
<dbReference type="OrthoDB" id="3401376at2"/>
<dbReference type="InterPro" id="IPR024479">
    <property type="entry name" value="DUF3866"/>
</dbReference>
<keyword evidence="2" id="KW-1185">Reference proteome</keyword>
<proteinExistence type="predicted"/>
<accession>A0A542SM33</accession>
<reference evidence="1 2" key="1">
    <citation type="submission" date="2019-06" db="EMBL/GenBank/DDBJ databases">
        <title>Sequencing the genomes of 1000 actinobacteria strains.</title>
        <authorList>
            <person name="Klenk H.-P."/>
        </authorList>
    </citation>
    <scope>NUCLEOTIDE SEQUENCE [LARGE SCALE GENOMIC DNA]</scope>
    <source>
        <strain evidence="1 2">DSM 10596</strain>
    </source>
</reference>
<dbReference type="Proteomes" id="UP000316181">
    <property type="component" value="Unassembled WGS sequence"/>
</dbReference>
<name>A0A542SM33_9MICO</name>
<dbReference type="Pfam" id="PF12982">
    <property type="entry name" value="DUF3866"/>
    <property type="match status" value="1"/>
</dbReference>